<accession>A0A3N4LXP7</accession>
<gene>
    <name evidence="1" type="ORF">L211DRAFT_679803</name>
</gene>
<name>A0A3N4LXP7_9PEZI</name>
<dbReference type="InParanoid" id="A0A3N4LXP7"/>
<reference evidence="1 2" key="1">
    <citation type="journal article" date="2018" name="Nat. Ecol. Evol.">
        <title>Pezizomycetes genomes reveal the molecular basis of ectomycorrhizal truffle lifestyle.</title>
        <authorList>
            <person name="Murat C."/>
            <person name="Payen T."/>
            <person name="Noel B."/>
            <person name="Kuo A."/>
            <person name="Morin E."/>
            <person name="Chen J."/>
            <person name="Kohler A."/>
            <person name="Krizsan K."/>
            <person name="Balestrini R."/>
            <person name="Da Silva C."/>
            <person name="Montanini B."/>
            <person name="Hainaut M."/>
            <person name="Levati E."/>
            <person name="Barry K.W."/>
            <person name="Belfiori B."/>
            <person name="Cichocki N."/>
            <person name="Clum A."/>
            <person name="Dockter R.B."/>
            <person name="Fauchery L."/>
            <person name="Guy J."/>
            <person name="Iotti M."/>
            <person name="Le Tacon F."/>
            <person name="Lindquist E.A."/>
            <person name="Lipzen A."/>
            <person name="Malagnac F."/>
            <person name="Mello A."/>
            <person name="Molinier V."/>
            <person name="Miyauchi S."/>
            <person name="Poulain J."/>
            <person name="Riccioni C."/>
            <person name="Rubini A."/>
            <person name="Sitrit Y."/>
            <person name="Splivallo R."/>
            <person name="Traeger S."/>
            <person name="Wang M."/>
            <person name="Zifcakova L."/>
            <person name="Wipf D."/>
            <person name="Zambonelli A."/>
            <person name="Paolocci F."/>
            <person name="Nowrousian M."/>
            <person name="Ottonello S."/>
            <person name="Baldrian P."/>
            <person name="Spatafora J.W."/>
            <person name="Henrissat B."/>
            <person name="Nagy L.G."/>
            <person name="Aury J.M."/>
            <person name="Wincker P."/>
            <person name="Grigoriev I.V."/>
            <person name="Bonfante P."/>
            <person name="Martin F.M."/>
        </authorList>
    </citation>
    <scope>NUCLEOTIDE SEQUENCE [LARGE SCALE GENOMIC DNA]</scope>
    <source>
        <strain evidence="1 2">ATCC MYA-4762</strain>
    </source>
</reference>
<dbReference type="Proteomes" id="UP000267821">
    <property type="component" value="Unassembled WGS sequence"/>
</dbReference>
<protein>
    <submittedName>
        <fullName evidence="1">Uncharacterized protein</fullName>
    </submittedName>
</protein>
<dbReference type="EMBL" id="ML121534">
    <property type="protein sequence ID" value="RPB26478.1"/>
    <property type="molecule type" value="Genomic_DNA"/>
</dbReference>
<keyword evidence="2" id="KW-1185">Reference proteome</keyword>
<sequence length="104" mass="12127">MIFGMIYDLPSMPRSISSLFQERPFTSWLSVSTSFLFQERPFTSWLSVAIVDIACCLRWLCRLRGVGERTDFSAWRIVTWVERSVVEDKWTLTRVSCDVSEFCG</sequence>
<proteinExistence type="predicted"/>
<evidence type="ECO:0000313" key="1">
    <source>
        <dbReference type="EMBL" id="RPB26478.1"/>
    </source>
</evidence>
<organism evidence="1 2">
    <name type="scientific">Terfezia boudieri ATCC MYA-4762</name>
    <dbReference type="NCBI Taxonomy" id="1051890"/>
    <lineage>
        <taxon>Eukaryota</taxon>
        <taxon>Fungi</taxon>
        <taxon>Dikarya</taxon>
        <taxon>Ascomycota</taxon>
        <taxon>Pezizomycotina</taxon>
        <taxon>Pezizomycetes</taxon>
        <taxon>Pezizales</taxon>
        <taxon>Pezizaceae</taxon>
        <taxon>Terfezia</taxon>
    </lineage>
</organism>
<dbReference type="AlphaFoldDB" id="A0A3N4LXP7"/>
<evidence type="ECO:0000313" key="2">
    <source>
        <dbReference type="Proteomes" id="UP000267821"/>
    </source>
</evidence>